<dbReference type="EMBL" id="GBRH01228647">
    <property type="protein sequence ID" value="JAD69248.1"/>
    <property type="molecule type" value="Transcribed_RNA"/>
</dbReference>
<protein>
    <submittedName>
        <fullName evidence="2">Uncharacterized protein</fullName>
    </submittedName>
</protein>
<feature type="transmembrane region" description="Helical" evidence="1">
    <location>
        <begin position="6"/>
        <end position="29"/>
    </location>
</feature>
<evidence type="ECO:0000256" key="1">
    <source>
        <dbReference type="SAM" id="Phobius"/>
    </source>
</evidence>
<name>A0A0A9C477_ARUDO</name>
<keyword evidence="1" id="KW-0812">Transmembrane</keyword>
<sequence>MTATSYVFYPMYVMLLPLASVTFFFPVFVNHLAARTGCV</sequence>
<accession>A0A0A9C477</accession>
<organism evidence="2">
    <name type="scientific">Arundo donax</name>
    <name type="common">Giant reed</name>
    <name type="synonym">Donax arundinaceus</name>
    <dbReference type="NCBI Taxonomy" id="35708"/>
    <lineage>
        <taxon>Eukaryota</taxon>
        <taxon>Viridiplantae</taxon>
        <taxon>Streptophyta</taxon>
        <taxon>Embryophyta</taxon>
        <taxon>Tracheophyta</taxon>
        <taxon>Spermatophyta</taxon>
        <taxon>Magnoliopsida</taxon>
        <taxon>Liliopsida</taxon>
        <taxon>Poales</taxon>
        <taxon>Poaceae</taxon>
        <taxon>PACMAD clade</taxon>
        <taxon>Arundinoideae</taxon>
        <taxon>Arundineae</taxon>
        <taxon>Arundo</taxon>
    </lineage>
</organism>
<dbReference type="AlphaFoldDB" id="A0A0A9C477"/>
<reference evidence="2" key="1">
    <citation type="submission" date="2014-09" db="EMBL/GenBank/DDBJ databases">
        <authorList>
            <person name="Magalhaes I.L.F."/>
            <person name="Oliveira U."/>
            <person name="Santos F.R."/>
            <person name="Vidigal T.H.D.A."/>
            <person name="Brescovit A.D."/>
            <person name="Santos A.J."/>
        </authorList>
    </citation>
    <scope>NUCLEOTIDE SEQUENCE</scope>
    <source>
        <tissue evidence="2">Shoot tissue taken approximately 20 cm above the soil surface</tissue>
    </source>
</reference>
<keyword evidence="1" id="KW-0472">Membrane</keyword>
<evidence type="ECO:0000313" key="2">
    <source>
        <dbReference type="EMBL" id="JAD69248.1"/>
    </source>
</evidence>
<keyword evidence="1" id="KW-1133">Transmembrane helix</keyword>
<proteinExistence type="predicted"/>
<reference evidence="2" key="2">
    <citation type="journal article" date="2015" name="Data Brief">
        <title>Shoot transcriptome of the giant reed, Arundo donax.</title>
        <authorList>
            <person name="Barrero R.A."/>
            <person name="Guerrero F.D."/>
            <person name="Moolhuijzen P."/>
            <person name="Goolsby J.A."/>
            <person name="Tidwell J."/>
            <person name="Bellgard S.E."/>
            <person name="Bellgard M.I."/>
        </authorList>
    </citation>
    <scope>NUCLEOTIDE SEQUENCE</scope>
    <source>
        <tissue evidence="2">Shoot tissue taken approximately 20 cm above the soil surface</tissue>
    </source>
</reference>